<gene>
    <name evidence="1" type="ORF">DAMO_2044</name>
</gene>
<dbReference type="KEGG" id="mox:DAMO_2044"/>
<evidence type="ECO:0000313" key="2">
    <source>
        <dbReference type="Proteomes" id="UP000006898"/>
    </source>
</evidence>
<organism evidence="1 2">
    <name type="scientific">Methylomirabilis oxygeniifera</name>
    <dbReference type="NCBI Taxonomy" id="671143"/>
    <lineage>
        <taxon>Bacteria</taxon>
        <taxon>Candidatus Methylomirabilota</taxon>
        <taxon>Candidatus Methylomirabilia</taxon>
        <taxon>Candidatus Methylomirabilales</taxon>
        <taxon>Candidatus Methylomirabilaceae</taxon>
        <taxon>Candidatus Methylomirabilis</taxon>
    </lineage>
</organism>
<dbReference type="AlphaFoldDB" id="D5MH62"/>
<dbReference type="EMBL" id="FP565575">
    <property type="protein sequence ID" value="CBE69094.1"/>
    <property type="molecule type" value="Genomic_DNA"/>
</dbReference>
<proteinExistence type="predicted"/>
<sequence length="1269" mass="142502">MEHTKLVTASELEDFADRRDSEPVIPELVAQLVNFSVPDLTLCRIPYGDAIGLPGLDGMVQTEGGFRQFVPKQTSYWEISRGADAQGRATENYTKRTDETPVAERADVTFVFVTPRSRGWDQPSQAAWIQKRQGDGWKEVKVIDGVQLCEWLREFPAMGKWLLQRIGLVKALAGFQTPAEHWSHLAQLGGKDDPPLPPKIFLAGRENACLQLERLFRHETQQLILSVESENDAEDFVAAFLESLDENTRRAFSSRCLFISDPDAWHTFSNLRCFHILVASPRLDLADSNEQLHLAARTRGHGIIFSVSGAWSHGAEKLVPIMSPSRSLIETTLIDSGFAQERAAELASAGAQSLAALKRFLRGLGELPPYATWENARLLAQASMVGKWKGDSAADREAMEILLGKAYGEWIEEVRAETLRADPPLIQRNEVWKVISRGEAWSALGPRMTDEDLDRFQKMALRILGEKDPQFDLPKDERYAASIHGKVLAHSRLIREGVVESLTLLGAKANALSSTSQGKAEGTARLVVRKLLHEADWLTWASLNNEMPLLAEAAPDEFLDAVEAAVEDPATSPFIDIFRQEGGGPLGGQNYITGTLWALETLAWHPDYLGRVTTLLGDLASIDPGGSWANRPRNSLVDIFLPWLAQTLADLPVRRSALESLLREHPEVAWNVLVSLLPSFHGATSGTRKPIWRSLIPPGWKETVTIAQYWAQVQLYAEMCTQIAARQLDKLAQLVDRLGDLPEPAHSQVLNHLSSSAVTSLPEADRVPLWEALKDIALKHRKYADAQWAMPAERVAKIEEVARWLAPASFELANRRLFTERDFDLYEEKGNYEQERQRLDHIRQDAIKAILGVKGVDGVIQFAQQVESPQKVGDALGAIEDSNIDAFLLPAFLEHGDRPIKQFLGNFVWRRFWTQKWPWVDQQLSQPWRKEQLLAFLLLVPSEKQTWRRAERILGGEAHSYWKQVQVSPWGMEPDDLLEAAEKLTSNGQPARAIDCLYLLADGKVPIPMPLASAALLGALSAEEQQKQIDQYHIVEVVKWLQENAPPDSDDLSKIEWYYLPLLNRLYGGEPKVLEHKLASSPTFFCEVLAVVFCSDKEDQETKREISEAQKRIAQNAYSLLHGWRILPGSLPDGSFDGDRFAKWLDEVKRRCKESGYFRIAMDQLGQALAYAPQDPGGLWIHKSIAAALDVRDVPEMRRGFTAGLFNKRGTHGFSHGKQERQIAVDYRVKAKALSDSGFHRVADAVRSLAEGYERDAERESQRDIFDDR</sequence>
<dbReference type="STRING" id="671143.DAMO_2044"/>
<dbReference type="Proteomes" id="UP000006898">
    <property type="component" value="Chromosome"/>
</dbReference>
<name>D5MH62_METO1</name>
<accession>D5MH62</accession>
<dbReference type="HOGENOM" id="CLU_007145_0_0_0"/>
<dbReference type="eggNOG" id="COG3093">
    <property type="taxonomic scope" value="Bacteria"/>
</dbReference>
<protein>
    <submittedName>
        <fullName evidence="1">Uncharacterized protein</fullName>
    </submittedName>
</protein>
<reference evidence="1 2" key="1">
    <citation type="journal article" date="2010" name="Nature">
        <title>Nitrite-driven anaerobic methane oxidation by oxygenic bacteria.</title>
        <authorList>
            <person name="Ettwig K.F."/>
            <person name="Butler M.K."/>
            <person name="Le Paslier D."/>
            <person name="Pelletier E."/>
            <person name="Mangenot S."/>
            <person name="Kuypers M.M.M."/>
            <person name="Schreiber F."/>
            <person name="Dutilh B.E."/>
            <person name="Zedelius J."/>
            <person name="de Beer D."/>
            <person name="Gloerich J."/>
            <person name="Wessels H.J.C.T."/>
            <person name="van Allen T."/>
            <person name="Luesken F."/>
            <person name="Wu M."/>
            <person name="van de Pas-Schoonen K.T."/>
            <person name="Op den Camp H.J.M."/>
            <person name="Janssen-Megens E.M."/>
            <person name="Francoijs K-J."/>
            <person name="Stunnenberg H."/>
            <person name="Weissenbach J."/>
            <person name="Jetten M.S.M."/>
            <person name="Strous M."/>
        </authorList>
    </citation>
    <scope>NUCLEOTIDE SEQUENCE [LARGE SCALE GENOMIC DNA]</scope>
</reference>
<evidence type="ECO:0000313" key="1">
    <source>
        <dbReference type="EMBL" id="CBE69094.1"/>
    </source>
</evidence>
<dbReference type="PATRIC" id="fig|671143.5.peg.1806"/>